<dbReference type="EMBL" id="JBFRHK010000007">
    <property type="protein sequence ID" value="MEX3746066.1"/>
    <property type="molecule type" value="Genomic_DNA"/>
</dbReference>
<dbReference type="InterPro" id="IPR029058">
    <property type="entry name" value="AB_hydrolase_fold"/>
</dbReference>
<organism evidence="4 5">
    <name type="scientific">Lysinibacillus xylanilyticus</name>
    <dbReference type="NCBI Taxonomy" id="582475"/>
    <lineage>
        <taxon>Bacteria</taxon>
        <taxon>Bacillati</taxon>
        <taxon>Bacillota</taxon>
        <taxon>Bacilli</taxon>
        <taxon>Bacillales</taxon>
        <taxon>Bacillaceae</taxon>
        <taxon>Lysinibacillus</taxon>
    </lineage>
</organism>
<evidence type="ECO:0000313" key="5">
    <source>
        <dbReference type="Proteomes" id="UP001558534"/>
    </source>
</evidence>
<sequence length="311" mass="35295">MSVEIFNGERSEESVQFEKWLISQSNKKSFSSIENTKQFIKQRGTENIQPYVIGDDVNFLSDMKEQAFEGMQVFTLNDQKSLKQKVILYLHGGAWTNQPLNLHWLFMDKMAQSLNAKIVAPIYPKVPHFNYQDTYPKILNLYKEILGSVDSSNQLTIIGDSAGGNITLGLALLLKMNHLPQPKDIILLSACVDMGFENPLIPEYEEKDPMLASEGMEVIIKIWAADKHLNDPLISPIYGDFKGLGKITHFIGTHECLYPDAIKFDEKLTEQGIEINTLVYPKMNHVFVVMPIPEAIDAQHKIINIINNQID</sequence>
<dbReference type="Pfam" id="PF07859">
    <property type="entry name" value="Abhydrolase_3"/>
    <property type="match status" value="1"/>
</dbReference>
<dbReference type="EMBL" id="JBFRHK010000006">
    <property type="protein sequence ID" value="MEX3745766.1"/>
    <property type="molecule type" value="Genomic_DNA"/>
</dbReference>
<dbReference type="InterPro" id="IPR050300">
    <property type="entry name" value="GDXG_lipolytic_enzyme"/>
</dbReference>
<gene>
    <name evidence="3" type="ORF">AB1300_11535</name>
    <name evidence="4" type="ORF">AB1300_13080</name>
</gene>
<dbReference type="RefSeq" id="WP_368636640.1">
    <property type="nucleotide sequence ID" value="NZ_JBFRHK010000006.1"/>
</dbReference>
<reference evidence="4 5" key="1">
    <citation type="submission" date="2024-07" db="EMBL/GenBank/DDBJ databases">
        <title>Characterization of a bacterium isolated from hydrolysated instant sea cucumber by whole-genome sequencing and metabolomics.</title>
        <authorList>
            <person name="Luo X."/>
            <person name="Zhang Z."/>
            <person name="Zheng Z."/>
            <person name="Zhang W."/>
            <person name="Ming T."/>
            <person name="Jiao L."/>
            <person name="Su X."/>
            <person name="Kong F."/>
            <person name="Xu J."/>
        </authorList>
    </citation>
    <scope>NUCLEOTIDE SEQUENCE [LARGE SCALE GENOMIC DNA]</scope>
    <source>
        <strain evidence="4 5">XL-2024</strain>
    </source>
</reference>
<dbReference type="InterPro" id="IPR013094">
    <property type="entry name" value="AB_hydrolase_3"/>
</dbReference>
<evidence type="ECO:0000259" key="2">
    <source>
        <dbReference type="Pfam" id="PF07859"/>
    </source>
</evidence>
<comment type="caution">
    <text evidence="4">The sequence shown here is derived from an EMBL/GenBank/DDBJ whole genome shotgun (WGS) entry which is preliminary data.</text>
</comment>
<keyword evidence="1 4" id="KW-0378">Hydrolase</keyword>
<proteinExistence type="predicted"/>
<dbReference type="SUPFAM" id="SSF53474">
    <property type="entry name" value="alpha/beta-Hydrolases"/>
    <property type="match status" value="1"/>
</dbReference>
<dbReference type="PANTHER" id="PTHR48081">
    <property type="entry name" value="AB HYDROLASE SUPERFAMILY PROTEIN C4A8.06C"/>
    <property type="match status" value="1"/>
</dbReference>
<protein>
    <submittedName>
        <fullName evidence="4">Alpha/beta hydrolase fold domain-containing protein</fullName>
    </submittedName>
</protein>
<keyword evidence="5" id="KW-1185">Reference proteome</keyword>
<feature type="domain" description="Alpha/beta hydrolase fold-3" evidence="2">
    <location>
        <begin position="87"/>
        <end position="288"/>
    </location>
</feature>
<dbReference type="GO" id="GO:0016787">
    <property type="term" value="F:hydrolase activity"/>
    <property type="evidence" value="ECO:0007669"/>
    <property type="project" value="UniProtKB-KW"/>
</dbReference>
<evidence type="ECO:0000256" key="1">
    <source>
        <dbReference type="ARBA" id="ARBA00022801"/>
    </source>
</evidence>
<accession>A0ABV3VYS3</accession>
<evidence type="ECO:0000313" key="4">
    <source>
        <dbReference type="EMBL" id="MEX3746066.1"/>
    </source>
</evidence>
<evidence type="ECO:0000313" key="3">
    <source>
        <dbReference type="EMBL" id="MEX3745766.1"/>
    </source>
</evidence>
<name>A0ABV3VYS3_9BACI</name>
<dbReference type="Gene3D" id="3.40.50.1820">
    <property type="entry name" value="alpha/beta hydrolase"/>
    <property type="match status" value="1"/>
</dbReference>
<dbReference type="Proteomes" id="UP001558534">
    <property type="component" value="Unassembled WGS sequence"/>
</dbReference>
<dbReference type="PANTHER" id="PTHR48081:SF8">
    <property type="entry name" value="ALPHA_BETA HYDROLASE FOLD-3 DOMAIN-CONTAINING PROTEIN-RELATED"/>
    <property type="match status" value="1"/>
</dbReference>